<reference evidence="2" key="1">
    <citation type="submission" date="2015-09" db="EMBL/GenBank/DDBJ databases">
        <title>Whole genome sequence of Pseudomonas fluorescens FW300-N2C3.</title>
        <authorList>
            <person name="Ray J."/>
            <person name="Melnyk R."/>
            <person name="Deutschbauer A."/>
        </authorList>
    </citation>
    <scope>NUCLEOTIDE SEQUENCE [LARGE SCALE GENOMIC DNA]</scope>
    <source>
        <strain evidence="2">FW300-N2C3</strain>
    </source>
</reference>
<dbReference type="Proteomes" id="UP000059425">
    <property type="component" value="Chromosome"/>
</dbReference>
<dbReference type="EMBL" id="CP012831">
    <property type="protein sequence ID" value="ALI08598.1"/>
    <property type="molecule type" value="Genomic_DNA"/>
</dbReference>
<dbReference type="AlphaFoldDB" id="A0A0N9XB57"/>
<protein>
    <submittedName>
        <fullName evidence="1">Uncharacterized protein</fullName>
    </submittedName>
</protein>
<organism evidence="1 2">
    <name type="scientific">Pseudomonas fluorescens</name>
    <dbReference type="NCBI Taxonomy" id="294"/>
    <lineage>
        <taxon>Bacteria</taxon>
        <taxon>Pseudomonadati</taxon>
        <taxon>Pseudomonadota</taxon>
        <taxon>Gammaproteobacteria</taxon>
        <taxon>Pseudomonadales</taxon>
        <taxon>Pseudomonadaceae</taxon>
        <taxon>Pseudomonas</taxon>
    </lineage>
</organism>
<name>A0A0N9XB57_PSEFL</name>
<proteinExistence type="predicted"/>
<sequence length="64" mass="7346">MFLMGGERKSAYPRGRCSVWAGLIASKLSSHILTCIHMILWEHTYDLWEPSLLAMRPGQTQKIQ</sequence>
<gene>
    <name evidence="1" type="ORF">AO356_17795</name>
</gene>
<reference evidence="1 2" key="2">
    <citation type="journal article" date="2018" name="Nature">
        <title>Mutant phenotypes for thousands of bacterial genes of unknown function.</title>
        <authorList>
            <person name="Price M.N."/>
            <person name="Wetmore K.M."/>
            <person name="Waters R.J."/>
            <person name="Callaghan M."/>
            <person name="Ray J."/>
            <person name="Liu H."/>
            <person name="Kuehl J.V."/>
            <person name="Melnyk R.A."/>
            <person name="Lamson J.S."/>
            <person name="Suh Y."/>
            <person name="Carlson H.K."/>
            <person name="Esquivel Z."/>
            <person name="Sadeeshkumar H."/>
            <person name="Chakraborty R."/>
            <person name="Zane G.M."/>
            <person name="Rubin B.E."/>
            <person name="Wall J.D."/>
            <person name="Visel A."/>
            <person name="Bristow J."/>
            <person name="Blow M.J."/>
            <person name="Arkin A.P."/>
            <person name="Deutschbauer A.M."/>
        </authorList>
    </citation>
    <scope>NUCLEOTIDE SEQUENCE [LARGE SCALE GENOMIC DNA]</scope>
    <source>
        <strain evidence="1 2">FW300-N2C3</strain>
    </source>
</reference>
<accession>A0A0N9XB57</accession>
<evidence type="ECO:0000313" key="1">
    <source>
        <dbReference type="EMBL" id="ALI08598.1"/>
    </source>
</evidence>
<evidence type="ECO:0000313" key="2">
    <source>
        <dbReference type="Proteomes" id="UP000059425"/>
    </source>
</evidence>